<dbReference type="Proteomes" id="UP001432000">
    <property type="component" value="Chromosome"/>
</dbReference>
<keyword evidence="4" id="KW-1185">Reference proteome</keyword>
<dbReference type="Gene3D" id="1.10.10.10">
    <property type="entry name" value="Winged helix-like DNA-binding domain superfamily/Winged helix DNA-binding domain"/>
    <property type="match status" value="1"/>
</dbReference>
<dbReference type="NCBIfam" id="TIGR00738">
    <property type="entry name" value="rrf2_super"/>
    <property type="match status" value="1"/>
</dbReference>
<proteinExistence type="predicted"/>
<dbReference type="InterPro" id="IPR000944">
    <property type="entry name" value="Tscrpt_reg_Rrf2"/>
</dbReference>
<dbReference type="PANTHER" id="PTHR33221">
    <property type="entry name" value="WINGED HELIX-TURN-HELIX TRANSCRIPTIONAL REGULATOR, RRF2 FAMILY"/>
    <property type="match status" value="1"/>
</dbReference>
<dbReference type="PANTHER" id="PTHR33221:SF4">
    <property type="entry name" value="HTH-TYPE TRANSCRIPTIONAL REPRESSOR NSRR"/>
    <property type="match status" value="1"/>
</dbReference>
<organism evidence="3 4">
    <name type="scientific">Rhodococcus sovatensis</name>
    <dbReference type="NCBI Taxonomy" id="1805840"/>
    <lineage>
        <taxon>Bacteria</taxon>
        <taxon>Bacillati</taxon>
        <taxon>Actinomycetota</taxon>
        <taxon>Actinomycetes</taxon>
        <taxon>Mycobacteriales</taxon>
        <taxon>Nocardiaceae</taxon>
        <taxon>Rhodococcus</taxon>
    </lineage>
</organism>
<dbReference type="PROSITE" id="PS51197">
    <property type="entry name" value="HTH_RRF2_2"/>
    <property type="match status" value="1"/>
</dbReference>
<gene>
    <name evidence="3" type="ORF">WDS16_21435</name>
</gene>
<comment type="cofactor">
    <cofactor evidence="2">
        <name>[2Fe-2S] cluster</name>
        <dbReference type="ChEBI" id="CHEBI:190135"/>
    </cofactor>
</comment>
<dbReference type="InterPro" id="IPR036390">
    <property type="entry name" value="WH_DNA-bd_sf"/>
</dbReference>
<dbReference type="InterPro" id="IPR036388">
    <property type="entry name" value="WH-like_DNA-bd_sf"/>
</dbReference>
<name>A0ABZ2PFQ8_9NOCA</name>
<dbReference type="Pfam" id="PF02082">
    <property type="entry name" value="Rrf2"/>
    <property type="match status" value="1"/>
</dbReference>
<evidence type="ECO:0000313" key="4">
    <source>
        <dbReference type="Proteomes" id="UP001432000"/>
    </source>
</evidence>
<dbReference type="RefSeq" id="WP_338887517.1">
    <property type="nucleotide sequence ID" value="NZ_CP147846.1"/>
</dbReference>
<evidence type="ECO:0000256" key="1">
    <source>
        <dbReference type="ARBA" id="ARBA00023125"/>
    </source>
</evidence>
<dbReference type="EMBL" id="CP147846">
    <property type="protein sequence ID" value="WXG67759.1"/>
    <property type="molecule type" value="Genomic_DNA"/>
</dbReference>
<keyword evidence="1" id="KW-0238">DNA-binding</keyword>
<evidence type="ECO:0000256" key="2">
    <source>
        <dbReference type="ARBA" id="ARBA00034078"/>
    </source>
</evidence>
<accession>A0ABZ2PFQ8</accession>
<evidence type="ECO:0000313" key="3">
    <source>
        <dbReference type="EMBL" id="WXG67759.1"/>
    </source>
</evidence>
<reference evidence="3 4" key="1">
    <citation type="submission" date="2024-03" db="EMBL/GenBank/DDBJ databases">
        <title>Natural products discovery in diverse microorganisms through a two-stage MS feature dereplication strategy.</title>
        <authorList>
            <person name="Zhang R."/>
        </authorList>
    </citation>
    <scope>NUCLEOTIDE SEQUENCE [LARGE SCALE GENOMIC DNA]</scope>
    <source>
        <strain evidence="3 4">18930</strain>
    </source>
</reference>
<protein>
    <submittedName>
        <fullName evidence="3">Rrf2 family transcriptional regulator</fullName>
    </submittedName>
</protein>
<dbReference type="SUPFAM" id="SSF46785">
    <property type="entry name" value="Winged helix' DNA-binding domain"/>
    <property type="match status" value="1"/>
</dbReference>
<sequence>MQLTRFSDLALRAMMLLAAAGPDRRSTTGSIAKQVNASEHHVAKAITRLVGLDCVRAVRGRSGGLFLTDTGRSMQVGQLIRRLEGDREVVDCTGGQPCPLLAACRLRRALADAHEAFYSELDRYTIEDLAASPFLQLTIATAPQP</sequence>